<protein>
    <submittedName>
        <fullName evidence="1">Uncharacterized protein</fullName>
    </submittedName>
</protein>
<reference evidence="1" key="1">
    <citation type="submission" date="2022-03" db="EMBL/GenBank/DDBJ databases">
        <authorList>
            <person name="Sayadi A."/>
        </authorList>
    </citation>
    <scope>NUCLEOTIDE SEQUENCE</scope>
</reference>
<keyword evidence="2" id="KW-1185">Reference proteome</keyword>
<dbReference type="AlphaFoldDB" id="A0A9P0JHN0"/>
<name>A0A9P0JHN0_ACAOB</name>
<accession>A0A9P0JHN0</accession>
<dbReference type="Proteomes" id="UP001152888">
    <property type="component" value="Unassembled WGS sequence"/>
</dbReference>
<dbReference type="EMBL" id="CAKOFQ010006651">
    <property type="protein sequence ID" value="CAH1953554.1"/>
    <property type="molecule type" value="Genomic_DNA"/>
</dbReference>
<proteinExistence type="predicted"/>
<comment type="caution">
    <text evidence="1">The sequence shown here is derived from an EMBL/GenBank/DDBJ whole genome shotgun (WGS) entry which is preliminary data.</text>
</comment>
<sequence>MFVCVWCAESVDRWRFAEKIISTNHHRAAHKRLANRSARICIRTFTPILSRFSATS</sequence>
<gene>
    <name evidence="1" type="ORF">ACAOBT_LOCUS106</name>
</gene>
<evidence type="ECO:0000313" key="2">
    <source>
        <dbReference type="Proteomes" id="UP001152888"/>
    </source>
</evidence>
<organism evidence="1 2">
    <name type="scientific">Acanthoscelides obtectus</name>
    <name type="common">Bean weevil</name>
    <name type="synonym">Bruchus obtectus</name>
    <dbReference type="NCBI Taxonomy" id="200917"/>
    <lineage>
        <taxon>Eukaryota</taxon>
        <taxon>Metazoa</taxon>
        <taxon>Ecdysozoa</taxon>
        <taxon>Arthropoda</taxon>
        <taxon>Hexapoda</taxon>
        <taxon>Insecta</taxon>
        <taxon>Pterygota</taxon>
        <taxon>Neoptera</taxon>
        <taxon>Endopterygota</taxon>
        <taxon>Coleoptera</taxon>
        <taxon>Polyphaga</taxon>
        <taxon>Cucujiformia</taxon>
        <taxon>Chrysomeloidea</taxon>
        <taxon>Chrysomelidae</taxon>
        <taxon>Bruchinae</taxon>
        <taxon>Bruchini</taxon>
        <taxon>Acanthoscelides</taxon>
    </lineage>
</organism>
<evidence type="ECO:0000313" key="1">
    <source>
        <dbReference type="EMBL" id="CAH1953554.1"/>
    </source>
</evidence>